<keyword evidence="2" id="KW-1185">Reference proteome</keyword>
<dbReference type="KEGG" id="pspi:PS2015_1542"/>
<dbReference type="AlphaFoldDB" id="A0A0S2KCZ9"/>
<dbReference type="Proteomes" id="UP000065641">
    <property type="component" value="Chromosome"/>
</dbReference>
<dbReference type="EMBL" id="CP013189">
    <property type="protein sequence ID" value="ALO46198.1"/>
    <property type="molecule type" value="Genomic_DNA"/>
</dbReference>
<accession>A0A0S2KCZ9</accession>
<evidence type="ECO:0000313" key="2">
    <source>
        <dbReference type="Proteomes" id="UP000065641"/>
    </source>
</evidence>
<dbReference type="STRING" id="1249552.PS2015_1542"/>
<dbReference type="OrthoDB" id="6190462at2"/>
<gene>
    <name evidence="1" type="ORF">PS2015_1542</name>
</gene>
<name>A0A0S2KCZ9_9GAMM</name>
<sequence>MTSSATIDFYIGSAIPPGNAAETAKTINLWQSVSDVLQHIEFSAPETDYHAGAQFSIGCDFSQLVERLEQAHKQSGSFDHYLKQHIENHTLKTDATLRMTLSHPDDKLSDAEFYRVATVYLQQLVLAANLAQPGSIQFLHTRFAESVAHRYEAQEFDSRILYGAAKAAHYNAWPSIKPLDFAQVWNWLEMCGSSQVTTAISRINKTLFSLLKVAQQRHESSARTALMVVYQLEQLLDCRQADSLDRIRSRMRLILGDIPEPANNLNELARIRSDLFVASQPVHRPPLISHDSSEALRSQMDQHNSAVESGTAMVLALLHDLIKNSAQQYEFAESFQRQ</sequence>
<proteinExistence type="predicted"/>
<evidence type="ECO:0000313" key="1">
    <source>
        <dbReference type="EMBL" id="ALO46198.1"/>
    </source>
</evidence>
<organism evidence="1 2">
    <name type="scientific">Pseudohongiella spirulinae</name>
    <dbReference type="NCBI Taxonomy" id="1249552"/>
    <lineage>
        <taxon>Bacteria</taxon>
        <taxon>Pseudomonadati</taxon>
        <taxon>Pseudomonadota</taxon>
        <taxon>Gammaproteobacteria</taxon>
        <taxon>Pseudomonadales</taxon>
        <taxon>Pseudohongiellaceae</taxon>
        <taxon>Pseudohongiella</taxon>
    </lineage>
</organism>
<dbReference type="RefSeq" id="WP_058021658.1">
    <property type="nucleotide sequence ID" value="NZ_CP013189.1"/>
</dbReference>
<protein>
    <submittedName>
        <fullName evidence="1">Uncharacterized protein</fullName>
    </submittedName>
</protein>
<reference evidence="1 2" key="1">
    <citation type="submission" date="2015-11" db="EMBL/GenBank/DDBJ databases">
        <authorList>
            <person name="Zhang Y."/>
            <person name="Guo Z."/>
        </authorList>
    </citation>
    <scope>NUCLEOTIDE SEQUENCE [LARGE SCALE GENOMIC DNA]</scope>
    <source>
        <strain evidence="1 2">KCTC 32221</strain>
    </source>
</reference>